<dbReference type="EMBL" id="JASBNA010000036">
    <property type="protein sequence ID" value="KAK7682363.1"/>
    <property type="molecule type" value="Genomic_DNA"/>
</dbReference>
<dbReference type="InterPro" id="IPR025337">
    <property type="entry name" value="Questin_oxidase-like"/>
</dbReference>
<keyword evidence="4" id="KW-1185">Reference proteome</keyword>
<feature type="region of interest" description="Disordered" evidence="2">
    <location>
        <begin position="202"/>
        <end position="221"/>
    </location>
</feature>
<name>A0AAW0FN17_9APHY</name>
<gene>
    <name evidence="3" type="ORF">QCA50_014568</name>
</gene>
<reference evidence="3 4" key="1">
    <citation type="submission" date="2022-09" db="EMBL/GenBank/DDBJ databases">
        <authorList>
            <person name="Palmer J.M."/>
        </authorList>
    </citation>
    <scope>NUCLEOTIDE SEQUENCE [LARGE SCALE GENOMIC DNA]</scope>
    <source>
        <strain evidence="3 4">DSM 7382</strain>
    </source>
</reference>
<dbReference type="Pfam" id="PF14027">
    <property type="entry name" value="Questin_oxidase"/>
    <property type="match status" value="1"/>
</dbReference>
<keyword evidence="1" id="KW-0560">Oxidoreductase</keyword>
<dbReference type="GO" id="GO:0016491">
    <property type="term" value="F:oxidoreductase activity"/>
    <property type="evidence" value="ECO:0007669"/>
    <property type="project" value="UniProtKB-KW"/>
</dbReference>
<feature type="compositionally biased region" description="Basic and acidic residues" evidence="2">
    <location>
        <begin position="207"/>
        <end position="216"/>
    </location>
</feature>
<accession>A0AAW0FN17</accession>
<evidence type="ECO:0000313" key="4">
    <source>
        <dbReference type="Proteomes" id="UP001385951"/>
    </source>
</evidence>
<proteinExistence type="predicted"/>
<evidence type="ECO:0000256" key="2">
    <source>
        <dbReference type="SAM" id="MobiDB-lite"/>
    </source>
</evidence>
<dbReference type="Proteomes" id="UP001385951">
    <property type="component" value="Unassembled WGS sequence"/>
</dbReference>
<evidence type="ECO:0008006" key="5">
    <source>
        <dbReference type="Google" id="ProtNLM"/>
    </source>
</evidence>
<organism evidence="3 4">
    <name type="scientific">Cerrena zonata</name>
    <dbReference type="NCBI Taxonomy" id="2478898"/>
    <lineage>
        <taxon>Eukaryota</taxon>
        <taxon>Fungi</taxon>
        <taxon>Dikarya</taxon>
        <taxon>Basidiomycota</taxon>
        <taxon>Agaricomycotina</taxon>
        <taxon>Agaricomycetes</taxon>
        <taxon>Polyporales</taxon>
        <taxon>Cerrenaceae</taxon>
        <taxon>Cerrena</taxon>
    </lineage>
</organism>
<comment type="caution">
    <text evidence="3">The sequence shown here is derived from an EMBL/GenBank/DDBJ whole genome shotgun (WGS) entry which is preliminary data.</text>
</comment>
<protein>
    <recommendedName>
        <fullName evidence="5">Oxidoreductase AflY</fullName>
    </recommendedName>
</protein>
<dbReference type="AlphaFoldDB" id="A0AAW0FN17"/>
<evidence type="ECO:0000313" key="3">
    <source>
        <dbReference type="EMBL" id="KAK7682363.1"/>
    </source>
</evidence>
<evidence type="ECO:0000256" key="1">
    <source>
        <dbReference type="ARBA" id="ARBA00023002"/>
    </source>
</evidence>
<sequence length="505" mass="55762">MSIFLPPTISQGILNIPGATAESKATVERLLEQDRQTHHALYKNGFHNHLSHHLLAVYDLGAPAKLLQDIYDEERGSLKPLHYDKTMPRKEPFTITITKENWTQYLGTDYDHLYADYLEFFTKEIANSSVGQVLEDYIFSHAANGNGSDMLFRFLGGAVHPMIQTGYGAEFGSDAMVAQALAQAVVHNSFTPQIFDLQELSNQSGGEESKAADPSHRQPSTGRSLLSILREAYDSPTLQPVMPYDPDALLSKRIRDVLQDGRPEEIKRLSALWKVDISKGQKELDAKVEELLWVTTLLFAGSGKPGRKPRLDFFLMHMLNASLFVPSLLNAIPKAESKALLLRATVPILLIFLLLRGRPRIDPELLMSYTANPHPPNFEHGSEPYSTAIGDPRKDATSNPWPVITASVLHAPDAHTVKAIRALYYAAQKYGTTPAGGAIGAFLPNGKETHKGTSKMDGTIFIRAAGVVMDVLGWVSHGQEEGTWDRSGLGWDDAWKGEGILSVKM</sequence>
<dbReference type="PANTHER" id="PTHR35870">
    <property type="entry name" value="PROTEIN, PUTATIVE (AFU_ORTHOLOGUE AFUA_5G03330)-RELATED"/>
    <property type="match status" value="1"/>
</dbReference>
<dbReference type="PANTHER" id="PTHR35870:SF1">
    <property type="entry name" value="PROTEIN, PUTATIVE (AFU_ORTHOLOGUE AFUA_5G03330)-RELATED"/>
    <property type="match status" value="1"/>
</dbReference>